<accession>A0A6J6EQA1</accession>
<dbReference type="EMBL" id="CAEZTT010000045">
    <property type="protein sequence ID" value="CAB4575078.1"/>
    <property type="molecule type" value="Genomic_DNA"/>
</dbReference>
<proteinExistence type="predicted"/>
<name>A0A6J6EQA1_9ZZZZ</name>
<organism evidence="1">
    <name type="scientific">freshwater metagenome</name>
    <dbReference type="NCBI Taxonomy" id="449393"/>
    <lineage>
        <taxon>unclassified sequences</taxon>
        <taxon>metagenomes</taxon>
        <taxon>ecological metagenomes</taxon>
    </lineage>
</organism>
<reference evidence="1" key="1">
    <citation type="submission" date="2020-05" db="EMBL/GenBank/DDBJ databases">
        <authorList>
            <person name="Chiriac C."/>
            <person name="Salcher M."/>
            <person name="Ghai R."/>
            <person name="Kavagutti S V."/>
        </authorList>
    </citation>
    <scope>NUCLEOTIDE SEQUENCE</scope>
</reference>
<dbReference type="AlphaFoldDB" id="A0A6J6EQA1"/>
<evidence type="ECO:0000313" key="1">
    <source>
        <dbReference type="EMBL" id="CAB4575078.1"/>
    </source>
</evidence>
<sequence>MPKASNSVPLSTRLAVSSPPVAGRVGAGSFAGVTSAGAGASPAFSSSICAWISFHFSDPSSRKSCSASNAFKSAAGVAAGAFSWNTGCRGACSIGANSESAIALICSSFLFTSGLDEGATLGAGPPTVCFSLSSLFCSSICFSFSFWFASTPSPTP</sequence>
<protein>
    <submittedName>
        <fullName evidence="1">Unannotated protein</fullName>
    </submittedName>
</protein>
<gene>
    <name evidence="1" type="ORF">UFOPK1726_00518</name>
</gene>